<evidence type="ECO:0000313" key="2">
    <source>
        <dbReference type="EMBL" id="GAN44509.1"/>
    </source>
</evidence>
<dbReference type="InterPro" id="IPR029016">
    <property type="entry name" value="GAF-like_dom_sf"/>
</dbReference>
<dbReference type="SUPFAM" id="SSF55781">
    <property type="entry name" value="GAF domain-like"/>
    <property type="match status" value="1"/>
</dbReference>
<keyword evidence="2" id="KW-0418">Kinase</keyword>
<dbReference type="RefSeq" id="WP_062535871.1">
    <property type="nucleotide sequence ID" value="NZ_DF970177.1"/>
</dbReference>
<dbReference type="EMBL" id="DF952378">
    <property type="protein sequence ID" value="GAN44509.1"/>
    <property type="molecule type" value="Genomic_DNA"/>
</dbReference>
<dbReference type="STRING" id="1475481.GCA_000953855_01096"/>
<dbReference type="GO" id="GO:0016301">
    <property type="term" value="F:kinase activity"/>
    <property type="evidence" value="ECO:0007669"/>
    <property type="project" value="UniProtKB-KW"/>
</dbReference>
<dbReference type="InterPro" id="IPR011576">
    <property type="entry name" value="Pyridox_Oxase_N"/>
</dbReference>
<dbReference type="Gene3D" id="2.30.110.10">
    <property type="entry name" value="Electron Transport, Fmn-binding Protein, Chain A"/>
    <property type="match status" value="1"/>
</dbReference>
<evidence type="ECO:0000313" key="3">
    <source>
        <dbReference type="EMBL" id="GAP65785.1"/>
    </source>
</evidence>
<organism evidence="3">
    <name type="scientific">Mizugakiibacter sediminis</name>
    <dbReference type="NCBI Taxonomy" id="1475481"/>
    <lineage>
        <taxon>Bacteria</taxon>
        <taxon>Pseudomonadati</taxon>
        <taxon>Pseudomonadota</taxon>
        <taxon>Gammaproteobacteria</taxon>
        <taxon>Lysobacterales</taxon>
        <taxon>Rhodanobacteraceae</taxon>
        <taxon>Mizugakiibacter</taxon>
    </lineage>
</organism>
<sequence>MSTTLDAIRACLDGAIPAVIATCAPDGTPNVAYASQVEIVDCDHVALSFQFFNKTHQNVLAHPLATVLVIHPQTAARYRLYLRFERTETEGALFQRMKARLAGIASHTGMSGVFRLLGADIYRVLRIERIDAPERRRQDAERNLLPAVRLLTQRIAAATDMDALFEQTLDGLDRHFGVGHAMILLCDRARTRLYTVASRGYAASGVGSEIPFGAGIVGVVAQYRTSIRINHKAAEYAYGRAVREAALGEGAADALETAIPFPGLAEPGSQLAVPVEAGGELLGVLYAESAQDLRFSHDDEDALGAVAAALGVVVRALRDEAESEEAAEASAPAAPAADVEPVTVRRYRRDNSIFLGDDYLIKGVAGAILWRLLSGYVQDGRVDYSNRELRLDPAIGLPDVVDNLEARLILLAKRLSERADWLGIDKTGRGRFRLRVARPVQLVEHAAG</sequence>
<dbReference type="InterPro" id="IPR003018">
    <property type="entry name" value="GAF"/>
</dbReference>
<feature type="domain" description="GAF" evidence="1">
    <location>
        <begin position="160"/>
        <end position="324"/>
    </location>
</feature>
<dbReference type="SMART" id="SM00065">
    <property type="entry name" value="GAF"/>
    <property type="match status" value="1"/>
</dbReference>
<dbReference type="Gene3D" id="3.30.450.40">
    <property type="match status" value="1"/>
</dbReference>
<dbReference type="Pfam" id="PF13185">
    <property type="entry name" value="GAF_2"/>
    <property type="match status" value="1"/>
</dbReference>
<accession>A0A0K8QLH6</accession>
<keyword evidence="4" id="KW-1185">Reference proteome</keyword>
<dbReference type="EMBL" id="DF970177">
    <property type="protein sequence ID" value="GAP65785.1"/>
    <property type="molecule type" value="Genomic_DNA"/>
</dbReference>
<dbReference type="InterPro" id="IPR012349">
    <property type="entry name" value="Split_barrel_FMN-bd"/>
</dbReference>
<dbReference type="HOGENOM" id="CLU_050194_0_0_6"/>
<dbReference type="AlphaFoldDB" id="A0A0K8QLH6"/>
<protein>
    <submittedName>
        <fullName evidence="2">Histidine kinase</fullName>
    </submittedName>
    <submittedName>
        <fullName evidence="3">Putative phosphoenolpyruvate-protein phosphotransferase</fullName>
    </submittedName>
</protein>
<reference evidence="3" key="2">
    <citation type="submission" date="2015-08" db="EMBL/GenBank/DDBJ databases">
        <title>Complete DNA Sequence of Pseudomonas syringae pv. actinidiae, the Causal Agent of Kiwifruit Canker Disease.</title>
        <authorList>
            <person name="Rikkerink E.H.A."/>
            <person name="Fineran P.C."/>
        </authorList>
    </citation>
    <scope>NUCLEOTIDE SEQUENCE</scope>
    <source>
        <strain evidence="3">SkMP5</strain>
    </source>
</reference>
<dbReference type="SUPFAM" id="SSF50475">
    <property type="entry name" value="FMN-binding split barrel"/>
    <property type="match status" value="1"/>
</dbReference>
<gene>
    <name evidence="2" type="ORF">MBSD_1044</name>
    <name evidence="3" type="ORF">MBSD_n1076</name>
</gene>
<keyword evidence="3" id="KW-0670">Pyruvate</keyword>
<proteinExistence type="predicted"/>
<dbReference type="PANTHER" id="PTHR40660:SF1">
    <property type="entry name" value="5'-PHOSPHATE OXIDASE PUTATIVE DOMAIN-CONTAINING PROTEIN-RELATED"/>
    <property type="match status" value="1"/>
</dbReference>
<name>A0A0K8QLH6_9GAMM</name>
<keyword evidence="3" id="KW-0808">Transferase</keyword>
<evidence type="ECO:0000313" key="4">
    <source>
        <dbReference type="Proteomes" id="UP000253740"/>
    </source>
</evidence>
<dbReference type="Proteomes" id="UP000253740">
    <property type="component" value="Unassembled WGS sequence"/>
</dbReference>
<evidence type="ECO:0000259" key="1">
    <source>
        <dbReference type="SMART" id="SM00065"/>
    </source>
</evidence>
<reference evidence="2" key="1">
    <citation type="submission" date="2015-03" db="EMBL/GenBank/DDBJ databases">
        <title>Draft genome sequence of Mizugakiibacter sediminis skMP5.</title>
        <authorList>
            <person name="Watanabe T."/>
            <person name="Kojima H."/>
            <person name="Fukui M."/>
        </authorList>
    </citation>
    <scope>NUCLEOTIDE SEQUENCE</scope>
    <source>
        <strain evidence="2">SkMP5</strain>
    </source>
</reference>
<dbReference type="PANTHER" id="PTHR40660">
    <property type="entry name" value="5'-PHOSPHATE OXIDASE PUTATIVE DOMAIN-CONTAINING PROTEIN-RELATED"/>
    <property type="match status" value="1"/>
</dbReference>
<dbReference type="Pfam" id="PF01243">
    <property type="entry name" value="PNPOx_N"/>
    <property type="match status" value="1"/>
</dbReference>